<reference evidence="10 11" key="1">
    <citation type="submission" date="2020-02" db="EMBL/GenBank/DDBJ databases">
        <title>Comparative genomics of sulfur disproportionating microorganisms.</title>
        <authorList>
            <person name="Ward L.M."/>
            <person name="Bertran E."/>
            <person name="Johnston D.T."/>
        </authorList>
    </citation>
    <scope>NUCLEOTIDE SEQUENCE [LARGE SCALE GENOMIC DNA]</scope>
    <source>
        <strain evidence="10 11">DSM 100025</strain>
    </source>
</reference>
<keyword evidence="5 8" id="KW-0067">ATP-binding</keyword>
<dbReference type="EMBL" id="JAAGRR010000169">
    <property type="protein sequence ID" value="NDY43426.1"/>
    <property type="molecule type" value="Genomic_DNA"/>
</dbReference>
<comment type="catalytic activity">
    <reaction evidence="7 8">
        <text>CMP + ATP = CDP + ADP</text>
        <dbReference type="Rhea" id="RHEA:11600"/>
        <dbReference type="ChEBI" id="CHEBI:30616"/>
        <dbReference type="ChEBI" id="CHEBI:58069"/>
        <dbReference type="ChEBI" id="CHEBI:60377"/>
        <dbReference type="ChEBI" id="CHEBI:456216"/>
        <dbReference type="EC" id="2.7.4.25"/>
    </reaction>
</comment>
<dbReference type="PANTHER" id="PTHR21299">
    <property type="entry name" value="CYTIDYLATE KINASE/PANTOATE-BETA-ALANINE LIGASE"/>
    <property type="match status" value="1"/>
</dbReference>
<dbReference type="GO" id="GO:0036431">
    <property type="term" value="F:dCMP kinase activity"/>
    <property type="evidence" value="ECO:0007669"/>
    <property type="project" value="InterPro"/>
</dbReference>
<dbReference type="EC" id="2.7.4.25" evidence="8"/>
<comment type="similarity">
    <text evidence="1 8">Belongs to the cytidylate kinase family. Type 1 subfamily.</text>
</comment>
<dbReference type="NCBIfam" id="TIGR00017">
    <property type="entry name" value="cmk"/>
    <property type="match status" value="1"/>
</dbReference>
<dbReference type="RefSeq" id="WP_163299607.1">
    <property type="nucleotide sequence ID" value="NZ_JAAGRR010000169.1"/>
</dbReference>
<name>A0A6N9TY75_DISTH</name>
<dbReference type="InterPro" id="IPR003136">
    <property type="entry name" value="Cytidylate_kin"/>
</dbReference>
<evidence type="ECO:0000256" key="3">
    <source>
        <dbReference type="ARBA" id="ARBA00022741"/>
    </source>
</evidence>
<evidence type="ECO:0000256" key="5">
    <source>
        <dbReference type="ARBA" id="ARBA00022840"/>
    </source>
</evidence>
<evidence type="ECO:0000256" key="2">
    <source>
        <dbReference type="ARBA" id="ARBA00022679"/>
    </source>
</evidence>
<dbReference type="SUPFAM" id="SSF52540">
    <property type="entry name" value="P-loop containing nucleoside triphosphate hydrolases"/>
    <property type="match status" value="1"/>
</dbReference>
<dbReference type="GO" id="GO:0015949">
    <property type="term" value="P:nucleobase-containing small molecule interconversion"/>
    <property type="evidence" value="ECO:0007669"/>
    <property type="project" value="TreeGrafter"/>
</dbReference>
<evidence type="ECO:0000259" key="9">
    <source>
        <dbReference type="Pfam" id="PF02224"/>
    </source>
</evidence>
<dbReference type="GO" id="GO:0005524">
    <property type="term" value="F:ATP binding"/>
    <property type="evidence" value="ECO:0007669"/>
    <property type="project" value="UniProtKB-UniRule"/>
</dbReference>
<dbReference type="GO" id="GO:0006220">
    <property type="term" value="P:pyrimidine nucleotide metabolic process"/>
    <property type="evidence" value="ECO:0007669"/>
    <property type="project" value="UniProtKB-UniRule"/>
</dbReference>
<dbReference type="Pfam" id="PF02224">
    <property type="entry name" value="Cytidylate_kin"/>
    <property type="match status" value="1"/>
</dbReference>
<accession>A0A6N9TY75</accession>
<comment type="caution">
    <text evidence="10">The sequence shown here is derived from an EMBL/GenBank/DDBJ whole genome shotgun (WGS) entry which is preliminary data.</text>
</comment>
<evidence type="ECO:0000313" key="11">
    <source>
        <dbReference type="Proteomes" id="UP000469346"/>
    </source>
</evidence>
<feature type="domain" description="Cytidylate kinase" evidence="9">
    <location>
        <begin position="4"/>
        <end position="210"/>
    </location>
</feature>
<dbReference type="InterPro" id="IPR011994">
    <property type="entry name" value="Cytidylate_kinase_dom"/>
</dbReference>
<dbReference type="AlphaFoldDB" id="A0A6N9TY75"/>
<comment type="catalytic activity">
    <reaction evidence="6 8">
        <text>dCMP + ATP = dCDP + ADP</text>
        <dbReference type="Rhea" id="RHEA:25094"/>
        <dbReference type="ChEBI" id="CHEBI:30616"/>
        <dbReference type="ChEBI" id="CHEBI:57566"/>
        <dbReference type="ChEBI" id="CHEBI:58593"/>
        <dbReference type="ChEBI" id="CHEBI:456216"/>
        <dbReference type="EC" id="2.7.4.25"/>
    </reaction>
</comment>
<dbReference type="CDD" id="cd02020">
    <property type="entry name" value="CMPK"/>
    <property type="match status" value="1"/>
</dbReference>
<dbReference type="Gene3D" id="3.40.50.300">
    <property type="entry name" value="P-loop containing nucleotide triphosphate hydrolases"/>
    <property type="match status" value="1"/>
</dbReference>
<keyword evidence="2 8" id="KW-0808">Transferase</keyword>
<keyword evidence="11" id="KW-1185">Reference proteome</keyword>
<organism evidence="10 11">
    <name type="scientific">Dissulfurirhabdus thermomarina</name>
    <dbReference type="NCBI Taxonomy" id="1765737"/>
    <lineage>
        <taxon>Bacteria</taxon>
        <taxon>Deltaproteobacteria</taxon>
        <taxon>Dissulfurirhabdaceae</taxon>
        <taxon>Dissulfurirhabdus</taxon>
    </lineage>
</organism>
<evidence type="ECO:0000256" key="1">
    <source>
        <dbReference type="ARBA" id="ARBA00009427"/>
    </source>
</evidence>
<proteinExistence type="inferred from homology"/>
<sequence length="227" mass="24571">MQVITIDGPAGAGKSTLSRRLAAELGWTYLDTGAMYRAVGWAARRRGVDPADPAALEELCRGLRLELEGGRVLADGVDVTGEIRTPEVDALASAVSRNPEVRRRLSRLQRELGARGRVVAEGRDMGTVVFPDAAVKFFVTASVAERAARRRRQLLEKGRDVPEAELRRQIRDRDAADASRRVSPLRPAADAVIIDTTGQDLEASLAALLDVVRERLQGRTGRGPAAS</sequence>
<evidence type="ECO:0000313" key="10">
    <source>
        <dbReference type="EMBL" id="NDY43426.1"/>
    </source>
</evidence>
<evidence type="ECO:0000256" key="6">
    <source>
        <dbReference type="ARBA" id="ARBA00047615"/>
    </source>
</evidence>
<evidence type="ECO:0000256" key="4">
    <source>
        <dbReference type="ARBA" id="ARBA00022777"/>
    </source>
</evidence>
<feature type="binding site" evidence="8">
    <location>
        <begin position="8"/>
        <end position="16"/>
    </location>
    <ligand>
        <name>ATP</name>
        <dbReference type="ChEBI" id="CHEBI:30616"/>
    </ligand>
</feature>
<comment type="subcellular location">
    <subcellularLocation>
        <location evidence="8">Cytoplasm</location>
    </subcellularLocation>
</comment>
<dbReference type="PANTHER" id="PTHR21299:SF2">
    <property type="entry name" value="CYTIDYLATE KINASE"/>
    <property type="match status" value="1"/>
</dbReference>
<keyword evidence="8" id="KW-0963">Cytoplasm</keyword>
<dbReference type="GO" id="GO:0005829">
    <property type="term" value="C:cytosol"/>
    <property type="evidence" value="ECO:0007669"/>
    <property type="project" value="TreeGrafter"/>
</dbReference>
<protein>
    <recommendedName>
        <fullName evidence="8">Cytidylate kinase</fullName>
        <shortName evidence="8">CK</shortName>
        <ecNumber evidence="8">2.7.4.25</ecNumber>
    </recommendedName>
    <alternativeName>
        <fullName evidence="8">Cytidine monophosphate kinase</fullName>
        <shortName evidence="8">CMP kinase</shortName>
    </alternativeName>
</protein>
<dbReference type="Proteomes" id="UP000469346">
    <property type="component" value="Unassembled WGS sequence"/>
</dbReference>
<keyword evidence="3 8" id="KW-0547">Nucleotide-binding</keyword>
<keyword evidence="4 8" id="KW-0418">Kinase</keyword>
<evidence type="ECO:0000256" key="7">
    <source>
        <dbReference type="ARBA" id="ARBA00048478"/>
    </source>
</evidence>
<evidence type="ECO:0000256" key="8">
    <source>
        <dbReference type="HAMAP-Rule" id="MF_00238"/>
    </source>
</evidence>
<gene>
    <name evidence="8" type="primary">cmk</name>
    <name evidence="10" type="ORF">G3N55_11310</name>
</gene>
<dbReference type="HAMAP" id="MF_00238">
    <property type="entry name" value="Cytidyl_kinase_type1"/>
    <property type="match status" value="1"/>
</dbReference>
<dbReference type="InterPro" id="IPR027417">
    <property type="entry name" value="P-loop_NTPase"/>
</dbReference>